<name>A0A653A3J8_UNCDX</name>
<evidence type="ECO:0000313" key="1">
    <source>
        <dbReference type="EMBL" id="VBB42610.1"/>
    </source>
</evidence>
<proteinExistence type="predicted"/>
<dbReference type="AlphaFoldDB" id="A0A653A3J8"/>
<dbReference type="EMBL" id="UPXX01000013">
    <property type="protein sequence ID" value="VBB42610.1"/>
    <property type="molecule type" value="Genomic_DNA"/>
</dbReference>
<reference evidence="1" key="1">
    <citation type="submission" date="2018-07" db="EMBL/GenBank/DDBJ databases">
        <authorList>
            <consortium name="Genoscope - CEA"/>
            <person name="William W."/>
        </authorList>
    </citation>
    <scope>NUCLEOTIDE SEQUENCE</scope>
    <source>
        <strain evidence="1">IK1</strain>
    </source>
</reference>
<organism evidence="1">
    <name type="scientific">Uncultured Desulfatiglans sp</name>
    <dbReference type="NCBI Taxonomy" id="1748965"/>
    <lineage>
        <taxon>Bacteria</taxon>
        <taxon>Pseudomonadati</taxon>
        <taxon>Thermodesulfobacteriota</taxon>
        <taxon>Desulfobacteria</taxon>
        <taxon>Desulfatiglandales</taxon>
        <taxon>Desulfatiglandaceae</taxon>
        <taxon>Desulfatiglans</taxon>
        <taxon>environmental samples</taxon>
    </lineage>
</organism>
<accession>A0A653A3J8</accession>
<sequence length="38" mass="4508">MRNPYASAQSFDFLYNCKKSSFPDWKPGRTRKSFPEGY</sequence>
<gene>
    <name evidence="1" type="ORF">TRIP_B200749</name>
</gene>
<protein>
    <submittedName>
        <fullName evidence="1">Uncharacterized protein</fullName>
    </submittedName>
</protein>